<accession>A0A7S3VG80</accession>
<dbReference type="InterPro" id="IPR055212">
    <property type="entry name" value="KH-I_PNO1_first"/>
</dbReference>
<dbReference type="GO" id="GO:0003723">
    <property type="term" value="F:RNA binding"/>
    <property type="evidence" value="ECO:0007669"/>
    <property type="project" value="UniProtKB-KW"/>
</dbReference>
<dbReference type="EMBL" id="HBIO01030733">
    <property type="protein sequence ID" value="CAE0478686.1"/>
    <property type="molecule type" value="Transcribed_RNA"/>
</dbReference>
<comment type="similarity">
    <text evidence="2">Belongs to the PNO1 family.</text>
</comment>
<dbReference type="SUPFAM" id="SSF54791">
    <property type="entry name" value="Eukaryotic type KH-domain (KH-domain type I)"/>
    <property type="match status" value="1"/>
</dbReference>
<dbReference type="PANTHER" id="PTHR12826">
    <property type="entry name" value="RIBONUCLEASE Y"/>
    <property type="match status" value="1"/>
</dbReference>
<comment type="subcellular location">
    <subcellularLocation>
        <location evidence="1">Nucleus</location>
        <location evidence="1">Nucleolus</location>
    </subcellularLocation>
</comment>
<dbReference type="InterPro" id="IPR036612">
    <property type="entry name" value="KH_dom_type_1_sf"/>
</dbReference>
<dbReference type="Pfam" id="PF22891">
    <property type="entry name" value="KH_PNO1_2nd"/>
    <property type="match status" value="1"/>
</dbReference>
<keyword evidence="3" id="KW-0694">RNA-binding</keyword>
<dbReference type="AlphaFoldDB" id="A0A7S3VG80"/>
<feature type="domain" description="PNO1 second type I KH" evidence="5">
    <location>
        <begin position="161"/>
        <end position="243"/>
    </location>
</feature>
<gene>
    <name evidence="6" type="ORF">CDEB00056_LOCUS23539</name>
</gene>
<name>A0A7S3VG80_9STRA</name>
<evidence type="ECO:0000256" key="2">
    <source>
        <dbReference type="ARBA" id="ARBA00007515"/>
    </source>
</evidence>
<evidence type="ECO:0000256" key="3">
    <source>
        <dbReference type="ARBA" id="ARBA00022884"/>
    </source>
</evidence>
<dbReference type="PANTHER" id="PTHR12826:SF13">
    <property type="entry name" value="RNA-BINDING PROTEIN PNO1"/>
    <property type="match status" value="1"/>
</dbReference>
<sequence>MDAEMESQQNHEIAMTNAATTIDANVVHSRILQSSSLAQAAAAEVDSDDEMGTDQPVFAKLNAMAERGGKVEYRRIRCPKHRYTPLRNDWEQILMPLVEFLKLQVRFNTKTRSIEMKTSSHTPDIGALQKGADFCSAYMLGFEVQDAVALLRLDDLYVEAFQVTDVKMLKGDHLSRAVGRVAGHDGKTRFAIENATRCRIVVADTRVNMLGSYANIRIARNAICDLILGAPPGKVYNSMRNVAKRMSERY</sequence>
<keyword evidence="4" id="KW-0539">Nucleus</keyword>
<evidence type="ECO:0000256" key="1">
    <source>
        <dbReference type="ARBA" id="ARBA00004604"/>
    </source>
</evidence>
<dbReference type="CDD" id="cd22392">
    <property type="entry name" value="KH-I_PNO1_rpt2"/>
    <property type="match status" value="1"/>
</dbReference>
<evidence type="ECO:0000256" key="4">
    <source>
        <dbReference type="ARBA" id="ARBA00023242"/>
    </source>
</evidence>
<dbReference type="CDD" id="cd22391">
    <property type="entry name" value="KH-I_PNO1_rpt1"/>
    <property type="match status" value="1"/>
</dbReference>
<reference evidence="6" key="1">
    <citation type="submission" date="2021-01" db="EMBL/GenBank/DDBJ databases">
        <authorList>
            <person name="Corre E."/>
            <person name="Pelletier E."/>
            <person name="Niang G."/>
            <person name="Scheremetjew M."/>
            <person name="Finn R."/>
            <person name="Kale V."/>
            <person name="Holt S."/>
            <person name="Cochrane G."/>
            <person name="Meng A."/>
            <person name="Brown T."/>
            <person name="Cohen L."/>
        </authorList>
    </citation>
    <scope>NUCLEOTIDE SEQUENCE</scope>
    <source>
        <strain evidence="6">MM31A-1</strain>
    </source>
</reference>
<dbReference type="GO" id="GO:0005730">
    <property type="term" value="C:nucleolus"/>
    <property type="evidence" value="ECO:0007669"/>
    <property type="project" value="UniProtKB-SubCell"/>
</dbReference>
<organism evidence="6">
    <name type="scientific">Chaetoceros debilis</name>
    <dbReference type="NCBI Taxonomy" id="122233"/>
    <lineage>
        <taxon>Eukaryota</taxon>
        <taxon>Sar</taxon>
        <taxon>Stramenopiles</taxon>
        <taxon>Ochrophyta</taxon>
        <taxon>Bacillariophyta</taxon>
        <taxon>Coscinodiscophyceae</taxon>
        <taxon>Chaetocerotophycidae</taxon>
        <taxon>Chaetocerotales</taxon>
        <taxon>Chaetocerotaceae</taxon>
        <taxon>Chaetoceros</taxon>
    </lineage>
</organism>
<evidence type="ECO:0000259" key="5">
    <source>
        <dbReference type="Pfam" id="PF22891"/>
    </source>
</evidence>
<dbReference type="FunFam" id="3.30.1370.10:FF:000009">
    <property type="entry name" value="RNA-binding protein PNO1"/>
    <property type="match status" value="1"/>
</dbReference>
<dbReference type="Gene3D" id="3.30.1370.10">
    <property type="entry name" value="K Homology domain, type 1"/>
    <property type="match status" value="1"/>
</dbReference>
<evidence type="ECO:0000313" key="6">
    <source>
        <dbReference type="EMBL" id="CAE0478686.1"/>
    </source>
</evidence>
<proteinExistence type="inferred from homology"/>
<dbReference type="InterPro" id="IPR055211">
    <property type="entry name" value="KH_PNO1_2nd"/>
</dbReference>
<protein>
    <recommendedName>
        <fullName evidence="5">PNO1 second type I KH domain-containing protein</fullName>
    </recommendedName>
</protein>